<dbReference type="EMBL" id="WSEK01000004">
    <property type="protein sequence ID" value="MVQ48143.1"/>
    <property type="molecule type" value="Genomic_DNA"/>
</dbReference>
<keyword evidence="8" id="KW-1185">Reference proteome</keyword>
<keyword evidence="4" id="KW-0804">Transcription</keyword>
<dbReference type="InterPro" id="IPR012074">
    <property type="entry name" value="GAF_ANTAR"/>
</dbReference>
<evidence type="ECO:0000256" key="3">
    <source>
        <dbReference type="ARBA" id="ARBA00023015"/>
    </source>
</evidence>
<evidence type="ECO:0000256" key="4">
    <source>
        <dbReference type="ARBA" id="ARBA00023163"/>
    </source>
</evidence>
<dbReference type="PROSITE" id="PS50921">
    <property type="entry name" value="ANTAR"/>
    <property type="match status" value="1"/>
</dbReference>
<keyword evidence="1" id="KW-0808">Transferase</keyword>
<dbReference type="Proteomes" id="UP000473525">
    <property type="component" value="Unassembled WGS sequence"/>
</dbReference>
<evidence type="ECO:0000313" key="8">
    <source>
        <dbReference type="Proteomes" id="UP000473525"/>
    </source>
</evidence>
<dbReference type="SUPFAM" id="SSF52172">
    <property type="entry name" value="CheY-like"/>
    <property type="match status" value="1"/>
</dbReference>
<dbReference type="InterPro" id="IPR003018">
    <property type="entry name" value="GAF"/>
</dbReference>
<dbReference type="SUPFAM" id="SSF55781">
    <property type="entry name" value="GAF domain-like"/>
    <property type="match status" value="1"/>
</dbReference>
<keyword evidence="2" id="KW-0418">Kinase</keyword>
<protein>
    <submittedName>
        <fullName evidence="7">GAF domain-containing protein</fullName>
    </submittedName>
</protein>
<proteinExistence type="predicted"/>
<feature type="domain" description="ANTAR" evidence="6">
    <location>
        <begin position="160"/>
        <end position="221"/>
    </location>
</feature>
<dbReference type="InterPro" id="IPR029016">
    <property type="entry name" value="GAF-like_dom_sf"/>
</dbReference>
<evidence type="ECO:0000256" key="2">
    <source>
        <dbReference type="ARBA" id="ARBA00022777"/>
    </source>
</evidence>
<feature type="region of interest" description="Disordered" evidence="5">
    <location>
        <begin position="227"/>
        <end position="265"/>
    </location>
</feature>
<dbReference type="GO" id="GO:0003723">
    <property type="term" value="F:RNA binding"/>
    <property type="evidence" value="ECO:0007669"/>
    <property type="project" value="InterPro"/>
</dbReference>
<dbReference type="AlphaFoldDB" id="A0A6L6XN31"/>
<evidence type="ECO:0000256" key="5">
    <source>
        <dbReference type="SAM" id="MobiDB-lite"/>
    </source>
</evidence>
<dbReference type="Gene3D" id="3.30.450.40">
    <property type="match status" value="1"/>
</dbReference>
<sequence length="265" mass="28557">MTDERRLAARFAEISSDLHGAPNEDLTFDAVVRRAVEVVPGCDACSITLRRRRKQVETIASTDPVVSELDAAQYALDEGPCLDAAFERGSVVAADLAHAPAWPRWAARAQEAGIGSAMAIRLHTERETLGALNLYARSRGAFDDEAVDIAVVFAAHATDAMSKARLVTGLRAALESRHLIGMAQGVLAAKYDISFERAFEVLHRYSNDTNTKLRDVAAMVAESRDLPGDLRSPLSNTLPNGLPTPQPRTAPDLDVNVDEVGTGRA</sequence>
<dbReference type="Pfam" id="PF03861">
    <property type="entry name" value="ANTAR"/>
    <property type="match status" value="1"/>
</dbReference>
<dbReference type="InterPro" id="IPR011006">
    <property type="entry name" value="CheY-like_superfamily"/>
</dbReference>
<comment type="caution">
    <text evidence="7">The sequence shown here is derived from an EMBL/GenBank/DDBJ whole genome shotgun (WGS) entry which is preliminary data.</text>
</comment>
<dbReference type="PIRSF" id="PIRSF036625">
    <property type="entry name" value="GAF_ANTAR"/>
    <property type="match status" value="1"/>
</dbReference>
<dbReference type="SMART" id="SM00065">
    <property type="entry name" value="GAF"/>
    <property type="match status" value="1"/>
</dbReference>
<name>A0A6L6XN31_9ACTN</name>
<dbReference type="Pfam" id="PF13185">
    <property type="entry name" value="GAF_2"/>
    <property type="match status" value="1"/>
</dbReference>
<organism evidence="7 8">
    <name type="scientific">Nocardioides agri</name>
    <dbReference type="NCBI Taxonomy" id="2682843"/>
    <lineage>
        <taxon>Bacteria</taxon>
        <taxon>Bacillati</taxon>
        <taxon>Actinomycetota</taxon>
        <taxon>Actinomycetes</taxon>
        <taxon>Propionibacteriales</taxon>
        <taxon>Nocardioidaceae</taxon>
        <taxon>Nocardioides</taxon>
    </lineage>
</organism>
<dbReference type="RefSeq" id="WP_157340213.1">
    <property type="nucleotide sequence ID" value="NZ_WSEK01000004.1"/>
</dbReference>
<dbReference type="InterPro" id="IPR005561">
    <property type="entry name" value="ANTAR"/>
</dbReference>
<dbReference type="GO" id="GO:0016301">
    <property type="term" value="F:kinase activity"/>
    <property type="evidence" value="ECO:0007669"/>
    <property type="project" value="UniProtKB-KW"/>
</dbReference>
<accession>A0A6L6XN31</accession>
<evidence type="ECO:0000259" key="6">
    <source>
        <dbReference type="PROSITE" id="PS50921"/>
    </source>
</evidence>
<dbReference type="Gene3D" id="1.10.10.10">
    <property type="entry name" value="Winged helix-like DNA-binding domain superfamily/Winged helix DNA-binding domain"/>
    <property type="match status" value="1"/>
</dbReference>
<evidence type="ECO:0000313" key="7">
    <source>
        <dbReference type="EMBL" id="MVQ48143.1"/>
    </source>
</evidence>
<reference evidence="7 8" key="1">
    <citation type="submission" date="2019-12" db="EMBL/GenBank/DDBJ databases">
        <authorList>
            <person name="Huq M.A."/>
        </authorList>
    </citation>
    <scope>NUCLEOTIDE SEQUENCE [LARGE SCALE GENOMIC DNA]</scope>
    <source>
        <strain evidence="7 8">MAH-18</strain>
    </source>
</reference>
<dbReference type="SMART" id="SM01012">
    <property type="entry name" value="ANTAR"/>
    <property type="match status" value="1"/>
</dbReference>
<dbReference type="InterPro" id="IPR036388">
    <property type="entry name" value="WH-like_DNA-bd_sf"/>
</dbReference>
<keyword evidence="3" id="KW-0805">Transcription regulation</keyword>
<gene>
    <name evidence="7" type="ORF">GON03_03045</name>
</gene>
<evidence type="ECO:0000256" key="1">
    <source>
        <dbReference type="ARBA" id="ARBA00022679"/>
    </source>
</evidence>